<gene>
    <name evidence="1" type="ORF">M378DRAFT_166123</name>
</gene>
<reference evidence="1 2" key="1">
    <citation type="submission" date="2014-04" db="EMBL/GenBank/DDBJ databases">
        <title>Evolutionary Origins and Diversification of the Mycorrhizal Mutualists.</title>
        <authorList>
            <consortium name="DOE Joint Genome Institute"/>
            <consortium name="Mycorrhizal Genomics Consortium"/>
            <person name="Kohler A."/>
            <person name="Kuo A."/>
            <person name="Nagy L.G."/>
            <person name="Floudas D."/>
            <person name="Copeland A."/>
            <person name="Barry K.W."/>
            <person name="Cichocki N."/>
            <person name="Veneault-Fourrey C."/>
            <person name="LaButti K."/>
            <person name="Lindquist E.A."/>
            <person name="Lipzen A."/>
            <person name="Lundell T."/>
            <person name="Morin E."/>
            <person name="Murat C."/>
            <person name="Riley R."/>
            <person name="Ohm R."/>
            <person name="Sun H."/>
            <person name="Tunlid A."/>
            <person name="Henrissat B."/>
            <person name="Grigoriev I.V."/>
            <person name="Hibbett D.S."/>
            <person name="Martin F."/>
        </authorList>
    </citation>
    <scope>NUCLEOTIDE SEQUENCE [LARGE SCALE GENOMIC DNA]</scope>
    <source>
        <strain evidence="1 2">Koide BX008</strain>
    </source>
</reference>
<keyword evidence="2" id="KW-1185">Reference proteome</keyword>
<dbReference type="EMBL" id="KN818275">
    <property type="protein sequence ID" value="KIL62141.1"/>
    <property type="molecule type" value="Genomic_DNA"/>
</dbReference>
<organism evidence="1 2">
    <name type="scientific">Amanita muscaria (strain Koide BX008)</name>
    <dbReference type="NCBI Taxonomy" id="946122"/>
    <lineage>
        <taxon>Eukaryota</taxon>
        <taxon>Fungi</taxon>
        <taxon>Dikarya</taxon>
        <taxon>Basidiomycota</taxon>
        <taxon>Agaricomycotina</taxon>
        <taxon>Agaricomycetes</taxon>
        <taxon>Agaricomycetidae</taxon>
        <taxon>Agaricales</taxon>
        <taxon>Pluteineae</taxon>
        <taxon>Amanitaceae</taxon>
        <taxon>Amanita</taxon>
    </lineage>
</organism>
<sequence length="59" mass="6693">MDSKSTTPATPVPLAAMFQNATIDTAERNEFNSTRDMFKFAMNNTFNFTKEGENRVLGW</sequence>
<proteinExistence type="predicted"/>
<accession>A0A0C2WZ54</accession>
<protein>
    <submittedName>
        <fullName evidence="1">Uncharacterized protein</fullName>
    </submittedName>
</protein>
<evidence type="ECO:0000313" key="1">
    <source>
        <dbReference type="EMBL" id="KIL62141.1"/>
    </source>
</evidence>
<evidence type="ECO:0000313" key="2">
    <source>
        <dbReference type="Proteomes" id="UP000054549"/>
    </source>
</evidence>
<dbReference type="Proteomes" id="UP000054549">
    <property type="component" value="Unassembled WGS sequence"/>
</dbReference>
<dbReference type="InParanoid" id="A0A0C2WZ54"/>
<name>A0A0C2WZ54_AMAMK</name>
<dbReference type="HOGENOM" id="CLU_2960259_0_0_1"/>
<dbReference type="AlphaFoldDB" id="A0A0C2WZ54"/>